<feature type="domain" description="SPOR" evidence="3">
    <location>
        <begin position="427"/>
        <end position="514"/>
    </location>
</feature>
<dbReference type="PANTHER" id="PTHR11102">
    <property type="entry name" value="SEL-1-LIKE PROTEIN"/>
    <property type="match status" value="1"/>
</dbReference>
<accession>A0ABT5YK59</accession>
<feature type="region of interest" description="Disordered" evidence="1">
    <location>
        <begin position="197"/>
        <end position="296"/>
    </location>
</feature>
<dbReference type="InterPro" id="IPR050767">
    <property type="entry name" value="Sel1_AlgK"/>
</dbReference>
<dbReference type="InterPro" id="IPR007730">
    <property type="entry name" value="SPOR-like_dom"/>
</dbReference>
<feature type="chain" id="PRO_5046704797" evidence="2">
    <location>
        <begin position="25"/>
        <end position="514"/>
    </location>
</feature>
<feature type="region of interest" description="Disordered" evidence="1">
    <location>
        <begin position="360"/>
        <end position="428"/>
    </location>
</feature>
<evidence type="ECO:0000259" key="3">
    <source>
        <dbReference type="PROSITE" id="PS51724"/>
    </source>
</evidence>
<reference evidence="4 5" key="1">
    <citation type="submission" date="2023-03" db="EMBL/GenBank/DDBJ databases">
        <title>Fodinicurvata sp. CAU 1616 isolated from sea sendiment.</title>
        <authorList>
            <person name="Kim W."/>
        </authorList>
    </citation>
    <scope>NUCLEOTIDE SEQUENCE [LARGE SCALE GENOMIC DNA]</scope>
    <source>
        <strain evidence="4 5">CAU 1616</strain>
    </source>
</reference>
<keyword evidence="2" id="KW-0732">Signal</keyword>
<evidence type="ECO:0000313" key="5">
    <source>
        <dbReference type="Proteomes" id="UP001215503"/>
    </source>
</evidence>
<dbReference type="EMBL" id="JARHUD010000002">
    <property type="protein sequence ID" value="MDF2095279.1"/>
    <property type="molecule type" value="Genomic_DNA"/>
</dbReference>
<feature type="compositionally biased region" description="Pro residues" evidence="1">
    <location>
        <begin position="266"/>
        <end position="280"/>
    </location>
</feature>
<comment type="caution">
    <text evidence="4">The sequence shown here is derived from an EMBL/GenBank/DDBJ whole genome shotgun (WGS) entry which is preliminary data.</text>
</comment>
<dbReference type="Pfam" id="PF05036">
    <property type="entry name" value="SPOR"/>
    <property type="match status" value="1"/>
</dbReference>
<name>A0ABT5YK59_9PROT</name>
<sequence>MGRLTLPLYLALVLASGLPGKAWSQDYDAGLAAYGQGNAARAEVNWLMAAANGSSEAEFALGKLYEEGGADVGADPERAATWYRRAMQRGSLAAETNFALLLLEGRGLVRDSQRAVDLWQNAAEAGQAEAQYNLALAYYNGIGVAPRLRRAAEWMELAAENGLPAAQFGLSEFYRLGIGVQRDSGQAAAWEERARGNGYGRDAGVGAPAEAEEPLAVDEPPAEEERQVTVTPEPQPDRQEPPSAEAEAEPNSDDGTREVSEAPDIPAIPGPPEQVDPAPPARYASPPETGFASRETALSATISAILEGEDSDFSARAERGIESMDERATEVSEMPLSEAEVLAPEMSEAVVLNGAVSDSAKVAAESADPKQNAIEEPEAAPEPEAALEPVPEPETVPEVPQAAADSQTADVGEPVAAAGGGNASESSAAESDFAVWLGSMQSQEGASRLWQEARATHPDLLGDRSVHYQTVETDRGAYRRVLAGGFSSREDAGAFCERLRTSNDDAFCQPLRKE</sequence>
<gene>
    <name evidence="4" type="ORF">P2G67_04745</name>
</gene>
<keyword evidence="5" id="KW-1185">Reference proteome</keyword>
<dbReference type="Gene3D" id="3.30.70.1070">
    <property type="entry name" value="Sporulation related repeat"/>
    <property type="match status" value="1"/>
</dbReference>
<proteinExistence type="predicted"/>
<feature type="compositionally biased region" description="Acidic residues" evidence="1">
    <location>
        <begin position="210"/>
        <end position="222"/>
    </location>
</feature>
<dbReference type="SUPFAM" id="SSF81901">
    <property type="entry name" value="HCP-like"/>
    <property type="match status" value="1"/>
</dbReference>
<dbReference type="Pfam" id="PF08238">
    <property type="entry name" value="Sel1"/>
    <property type="match status" value="4"/>
</dbReference>
<dbReference type="InterPro" id="IPR006597">
    <property type="entry name" value="Sel1-like"/>
</dbReference>
<dbReference type="Gene3D" id="1.25.40.10">
    <property type="entry name" value="Tetratricopeptide repeat domain"/>
    <property type="match status" value="1"/>
</dbReference>
<feature type="signal peptide" evidence="2">
    <location>
        <begin position="1"/>
        <end position="24"/>
    </location>
</feature>
<organism evidence="4 5">
    <name type="scientific">Aquibaculum arenosum</name>
    <dbReference type="NCBI Taxonomy" id="3032591"/>
    <lineage>
        <taxon>Bacteria</taxon>
        <taxon>Pseudomonadati</taxon>
        <taxon>Pseudomonadota</taxon>
        <taxon>Alphaproteobacteria</taxon>
        <taxon>Rhodospirillales</taxon>
        <taxon>Rhodovibrionaceae</taxon>
        <taxon>Aquibaculum</taxon>
    </lineage>
</organism>
<dbReference type="RefSeq" id="WP_275820542.1">
    <property type="nucleotide sequence ID" value="NZ_JARHUD010000002.1"/>
</dbReference>
<dbReference type="InterPro" id="IPR011990">
    <property type="entry name" value="TPR-like_helical_dom_sf"/>
</dbReference>
<dbReference type="SMART" id="SM00671">
    <property type="entry name" value="SEL1"/>
    <property type="match status" value="4"/>
</dbReference>
<dbReference type="Proteomes" id="UP001215503">
    <property type="component" value="Unassembled WGS sequence"/>
</dbReference>
<protein>
    <submittedName>
        <fullName evidence="4">SPOR domain-containing protein</fullName>
    </submittedName>
</protein>
<dbReference type="InterPro" id="IPR036680">
    <property type="entry name" value="SPOR-like_sf"/>
</dbReference>
<evidence type="ECO:0000256" key="2">
    <source>
        <dbReference type="SAM" id="SignalP"/>
    </source>
</evidence>
<dbReference type="PROSITE" id="PS51724">
    <property type="entry name" value="SPOR"/>
    <property type="match status" value="1"/>
</dbReference>
<dbReference type="SUPFAM" id="SSF110997">
    <property type="entry name" value="Sporulation related repeat"/>
    <property type="match status" value="1"/>
</dbReference>
<evidence type="ECO:0000256" key="1">
    <source>
        <dbReference type="SAM" id="MobiDB-lite"/>
    </source>
</evidence>
<dbReference type="PANTHER" id="PTHR11102:SF160">
    <property type="entry name" value="ERAD-ASSOCIATED E3 UBIQUITIN-PROTEIN LIGASE COMPONENT HRD3"/>
    <property type="match status" value="1"/>
</dbReference>
<evidence type="ECO:0000313" key="4">
    <source>
        <dbReference type="EMBL" id="MDF2095279.1"/>
    </source>
</evidence>